<dbReference type="SMART" id="SM00028">
    <property type="entry name" value="TPR"/>
    <property type="match status" value="6"/>
</dbReference>
<keyword evidence="1" id="KW-0677">Repeat</keyword>
<keyword evidence="7" id="KW-1185">Reference proteome</keyword>
<dbReference type="PROSITE" id="PS50076">
    <property type="entry name" value="DNAJ_2"/>
    <property type="match status" value="1"/>
</dbReference>
<dbReference type="RefSeq" id="WP_229960671.1">
    <property type="nucleotide sequence ID" value="NZ_JBHUHV010000022.1"/>
</dbReference>
<dbReference type="EMBL" id="JBHUHV010000022">
    <property type="protein sequence ID" value="MFD2066749.1"/>
    <property type="molecule type" value="Genomic_DNA"/>
</dbReference>
<dbReference type="SUPFAM" id="SSF48452">
    <property type="entry name" value="TPR-like"/>
    <property type="match status" value="2"/>
</dbReference>
<feature type="transmembrane region" description="Helical" evidence="4">
    <location>
        <begin position="118"/>
        <end position="139"/>
    </location>
</feature>
<dbReference type="Gene3D" id="1.25.40.10">
    <property type="entry name" value="Tetratricopeptide repeat domain"/>
    <property type="match status" value="2"/>
</dbReference>
<dbReference type="SUPFAM" id="SSF46565">
    <property type="entry name" value="Chaperone J-domain"/>
    <property type="match status" value="1"/>
</dbReference>
<dbReference type="PROSITE" id="PS00636">
    <property type="entry name" value="DNAJ_1"/>
    <property type="match status" value="1"/>
</dbReference>
<evidence type="ECO:0000313" key="6">
    <source>
        <dbReference type="EMBL" id="MFD2066749.1"/>
    </source>
</evidence>
<keyword evidence="4" id="KW-0812">Transmembrane</keyword>
<dbReference type="InterPro" id="IPR019734">
    <property type="entry name" value="TPR_rpt"/>
</dbReference>
<dbReference type="CDD" id="cd06257">
    <property type="entry name" value="DnaJ"/>
    <property type="match status" value="1"/>
</dbReference>
<dbReference type="PRINTS" id="PR00625">
    <property type="entry name" value="JDOMAIN"/>
</dbReference>
<accession>A0ABW4WWG7</accession>
<dbReference type="Proteomes" id="UP001597369">
    <property type="component" value="Unassembled WGS sequence"/>
</dbReference>
<evidence type="ECO:0000256" key="4">
    <source>
        <dbReference type="SAM" id="Phobius"/>
    </source>
</evidence>
<reference evidence="7" key="1">
    <citation type="journal article" date="2019" name="Int. J. Syst. Evol. Microbiol.">
        <title>The Global Catalogue of Microorganisms (GCM) 10K type strain sequencing project: providing services to taxonomists for standard genome sequencing and annotation.</title>
        <authorList>
            <consortium name="The Broad Institute Genomics Platform"/>
            <consortium name="The Broad Institute Genome Sequencing Center for Infectious Disease"/>
            <person name="Wu L."/>
            <person name="Ma J."/>
        </authorList>
    </citation>
    <scope>NUCLEOTIDE SEQUENCE [LARGE SCALE GENOMIC DNA]</scope>
    <source>
        <strain evidence="7">JCM 16545</strain>
    </source>
</reference>
<keyword evidence="4" id="KW-1133">Transmembrane helix</keyword>
<evidence type="ECO:0000256" key="2">
    <source>
        <dbReference type="ARBA" id="ARBA00022803"/>
    </source>
</evidence>
<dbReference type="PANTHER" id="PTHR45188:SF2">
    <property type="entry name" value="DNAJ HOMOLOG SUBFAMILY C MEMBER 7"/>
    <property type="match status" value="1"/>
</dbReference>
<evidence type="ECO:0000313" key="7">
    <source>
        <dbReference type="Proteomes" id="UP001597369"/>
    </source>
</evidence>
<dbReference type="PANTHER" id="PTHR45188">
    <property type="entry name" value="DNAJ PROTEIN P58IPK HOMOLOG"/>
    <property type="match status" value="1"/>
</dbReference>
<comment type="caution">
    <text evidence="6">The sequence shown here is derived from an EMBL/GenBank/DDBJ whole genome shotgun (WGS) entry which is preliminary data.</text>
</comment>
<dbReference type="InterPro" id="IPR001623">
    <property type="entry name" value="DnaJ_domain"/>
</dbReference>
<sequence length="366" mass="42373">MDLNYYSILGISQTATSKEVKLAYKQLAIKYHPDKNPGNARAEELFKLINAAYQVLSNPNKRAQYDFKLHYQQQQRQIVRQQQPYYDTRYRQTRPPASVSERHYHKRRANKRFSKKDLYITLIFIAGILLFSFLLKGIMDYVTGEDKYETAVAYMEDGKYSSAHSLLSDAIRFMPNNAEPYEARASLELNVYENYKAALHDLNKAIALEEEPSAQAYYMRGQSLLQLTEYEKAEADLTYALELDKELWEAYLARGEVRLFYLNNYEDAIADLSAYLDHGSSSGKKLVDALTYRGFAYYKTAAFSAAERDYTRGLAEDKENGRLHYLLGRNQLRQQQQDSACVHFNKAYNLGYSAALLELRANCHRL</sequence>
<organism evidence="6 7">
    <name type="scientific">Pontibacter silvestris</name>
    <dbReference type="NCBI Taxonomy" id="2305183"/>
    <lineage>
        <taxon>Bacteria</taxon>
        <taxon>Pseudomonadati</taxon>
        <taxon>Bacteroidota</taxon>
        <taxon>Cytophagia</taxon>
        <taxon>Cytophagales</taxon>
        <taxon>Hymenobacteraceae</taxon>
        <taxon>Pontibacter</taxon>
    </lineage>
</organism>
<keyword evidence="2 3" id="KW-0802">TPR repeat</keyword>
<feature type="domain" description="J" evidence="5">
    <location>
        <begin position="4"/>
        <end position="69"/>
    </location>
</feature>
<evidence type="ECO:0000259" key="5">
    <source>
        <dbReference type="PROSITE" id="PS50076"/>
    </source>
</evidence>
<evidence type="ECO:0000256" key="3">
    <source>
        <dbReference type="PROSITE-ProRule" id="PRU00339"/>
    </source>
</evidence>
<evidence type="ECO:0000256" key="1">
    <source>
        <dbReference type="ARBA" id="ARBA00022737"/>
    </source>
</evidence>
<dbReference type="PROSITE" id="PS50005">
    <property type="entry name" value="TPR"/>
    <property type="match status" value="1"/>
</dbReference>
<keyword evidence="4" id="KW-0472">Membrane</keyword>
<feature type="repeat" description="TPR" evidence="3">
    <location>
        <begin position="214"/>
        <end position="247"/>
    </location>
</feature>
<name>A0ABW4WWG7_9BACT</name>
<dbReference type="InterPro" id="IPR036869">
    <property type="entry name" value="J_dom_sf"/>
</dbReference>
<dbReference type="InterPro" id="IPR011990">
    <property type="entry name" value="TPR-like_helical_dom_sf"/>
</dbReference>
<proteinExistence type="predicted"/>
<dbReference type="Gene3D" id="1.10.287.110">
    <property type="entry name" value="DnaJ domain"/>
    <property type="match status" value="1"/>
</dbReference>
<protein>
    <submittedName>
        <fullName evidence="6">DnaJ domain-containing protein</fullName>
    </submittedName>
</protein>
<dbReference type="InterPro" id="IPR018253">
    <property type="entry name" value="DnaJ_domain_CS"/>
</dbReference>
<dbReference type="SMART" id="SM00271">
    <property type="entry name" value="DnaJ"/>
    <property type="match status" value="1"/>
</dbReference>
<gene>
    <name evidence="6" type="ORF">ACFSKU_07625</name>
</gene>
<dbReference type="Pfam" id="PF00226">
    <property type="entry name" value="DnaJ"/>
    <property type="match status" value="1"/>
</dbReference>